<feature type="transmembrane region" description="Helical" evidence="5">
    <location>
        <begin position="145"/>
        <end position="167"/>
    </location>
</feature>
<comment type="subcellular location">
    <subcellularLocation>
        <location evidence="1">Membrane</location>
    </subcellularLocation>
</comment>
<feature type="transmembrane region" description="Helical" evidence="5">
    <location>
        <begin position="66"/>
        <end position="84"/>
    </location>
</feature>
<keyword evidence="2 5" id="KW-0812">Transmembrane</keyword>
<dbReference type="PANTHER" id="PTHR46641:SF25">
    <property type="entry name" value="CNMAMIDE RECEPTOR-RELATED"/>
    <property type="match status" value="1"/>
</dbReference>
<dbReference type="InterPro" id="IPR017452">
    <property type="entry name" value="GPCR_Rhodpsn_7TM"/>
</dbReference>
<feature type="domain" description="G-protein coupled receptors family 1 profile" evidence="6">
    <location>
        <begin position="47"/>
        <end position="286"/>
    </location>
</feature>
<dbReference type="PRINTS" id="PR00237">
    <property type="entry name" value="GPCRRHODOPSN"/>
</dbReference>
<dbReference type="GO" id="GO:0004930">
    <property type="term" value="F:G protein-coupled receptor activity"/>
    <property type="evidence" value="ECO:0007669"/>
    <property type="project" value="InterPro"/>
</dbReference>
<feature type="transmembrane region" description="Helical" evidence="5">
    <location>
        <begin position="104"/>
        <end position="124"/>
    </location>
</feature>
<evidence type="ECO:0000256" key="3">
    <source>
        <dbReference type="ARBA" id="ARBA00022989"/>
    </source>
</evidence>
<dbReference type="Proteomes" id="UP001208570">
    <property type="component" value="Unassembled WGS sequence"/>
</dbReference>
<dbReference type="InterPro" id="IPR052954">
    <property type="entry name" value="GPCR-Ligand_Int"/>
</dbReference>
<feature type="transmembrane region" description="Helical" evidence="5">
    <location>
        <begin position="32"/>
        <end position="54"/>
    </location>
</feature>
<reference evidence="7" key="1">
    <citation type="journal article" date="2023" name="Mol. Biol. Evol.">
        <title>Third-Generation Sequencing Reveals the Adaptive Role of the Epigenome in Three Deep-Sea Polychaetes.</title>
        <authorList>
            <person name="Perez M."/>
            <person name="Aroh O."/>
            <person name="Sun Y."/>
            <person name="Lan Y."/>
            <person name="Juniper S.K."/>
            <person name="Young C.R."/>
            <person name="Angers B."/>
            <person name="Qian P.Y."/>
        </authorList>
    </citation>
    <scope>NUCLEOTIDE SEQUENCE</scope>
    <source>
        <strain evidence="7">P08H-3</strain>
    </source>
</reference>
<dbReference type="EMBL" id="JAODUP010000404">
    <property type="protein sequence ID" value="KAK2150452.1"/>
    <property type="molecule type" value="Genomic_DNA"/>
</dbReference>
<evidence type="ECO:0000313" key="7">
    <source>
        <dbReference type="EMBL" id="KAK2150452.1"/>
    </source>
</evidence>
<organism evidence="7 8">
    <name type="scientific">Paralvinella palmiformis</name>
    <dbReference type="NCBI Taxonomy" id="53620"/>
    <lineage>
        <taxon>Eukaryota</taxon>
        <taxon>Metazoa</taxon>
        <taxon>Spiralia</taxon>
        <taxon>Lophotrochozoa</taxon>
        <taxon>Annelida</taxon>
        <taxon>Polychaeta</taxon>
        <taxon>Sedentaria</taxon>
        <taxon>Canalipalpata</taxon>
        <taxon>Terebellida</taxon>
        <taxon>Terebelliformia</taxon>
        <taxon>Alvinellidae</taxon>
        <taxon>Paralvinella</taxon>
    </lineage>
</organism>
<keyword evidence="8" id="KW-1185">Reference proteome</keyword>
<sequence>MSNTTTPTLDLVKTRLLVEAEDYATYRLGKALYVYLSLCLMLVGLTGNVISFVVLSKRSKDRQPTYFYLTVLSLVDALALYIPGLRGWLKYMAGDDLMLVTRCSWYIIVYFSVCNISVYIIVCVTMNRVLHTYFPLSARRLVFDVLFWCHFNFFNRVGLLLDIWSVVLSSYIRRIRLRQLVVGYTKVVYEADSNLRSNHNNHDRVKTCLSSITLLFRYFYQQVALHFLITAVFEHLMYLNNCLNFVLYFLRGSQFREELAFGYKMTRICPTPATISGSIIPVKRTF</sequence>
<dbReference type="Gene3D" id="1.20.1070.10">
    <property type="entry name" value="Rhodopsin 7-helix transmembrane proteins"/>
    <property type="match status" value="2"/>
</dbReference>
<comment type="caution">
    <text evidence="7">The sequence shown here is derived from an EMBL/GenBank/DDBJ whole genome shotgun (WGS) entry which is preliminary data.</text>
</comment>
<keyword evidence="4 5" id="KW-0472">Membrane</keyword>
<evidence type="ECO:0000313" key="8">
    <source>
        <dbReference type="Proteomes" id="UP001208570"/>
    </source>
</evidence>
<evidence type="ECO:0000259" key="6">
    <source>
        <dbReference type="PROSITE" id="PS50262"/>
    </source>
</evidence>
<dbReference type="InterPro" id="IPR000276">
    <property type="entry name" value="GPCR_Rhodpsn"/>
</dbReference>
<dbReference type="PROSITE" id="PS50262">
    <property type="entry name" value="G_PROTEIN_RECEP_F1_2"/>
    <property type="match status" value="1"/>
</dbReference>
<dbReference type="AlphaFoldDB" id="A0AAD9JCU8"/>
<dbReference type="GO" id="GO:0016020">
    <property type="term" value="C:membrane"/>
    <property type="evidence" value="ECO:0007669"/>
    <property type="project" value="UniProtKB-SubCell"/>
</dbReference>
<evidence type="ECO:0000256" key="1">
    <source>
        <dbReference type="ARBA" id="ARBA00004370"/>
    </source>
</evidence>
<evidence type="ECO:0000256" key="5">
    <source>
        <dbReference type="SAM" id="Phobius"/>
    </source>
</evidence>
<dbReference type="PANTHER" id="PTHR46641">
    <property type="entry name" value="FMRFAMIDE RECEPTOR-RELATED"/>
    <property type="match status" value="1"/>
</dbReference>
<evidence type="ECO:0000256" key="4">
    <source>
        <dbReference type="ARBA" id="ARBA00023136"/>
    </source>
</evidence>
<protein>
    <recommendedName>
        <fullName evidence="6">G-protein coupled receptors family 1 profile domain-containing protein</fullName>
    </recommendedName>
</protein>
<dbReference type="SUPFAM" id="SSF81321">
    <property type="entry name" value="Family A G protein-coupled receptor-like"/>
    <property type="match status" value="1"/>
</dbReference>
<keyword evidence="3 5" id="KW-1133">Transmembrane helix</keyword>
<proteinExistence type="predicted"/>
<name>A0AAD9JCU8_9ANNE</name>
<gene>
    <name evidence="7" type="ORF">LSH36_404g00027</name>
</gene>
<accession>A0AAD9JCU8</accession>
<evidence type="ECO:0000256" key="2">
    <source>
        <dbReference type="ARBA" id="ARBA00022692"/>
    </source>
</evidence>